<feature type="region of interest" description="Disordered" evidence="1">
    <location>
        <begin position="20"/>
        <end position="56"/>
    </location>
</feature>
<protein>
    <submittedName>
        <fullName evidence="2">Uncharacterized protein</fullName>
    </submittedName>
</protein>
<dbReference type="GeneID" id="25914560"/>
<evidence type="ECO:0000313" key="2">
    <source>
        <dbReference type="EMBL" id="KNC73386.1"/>
    </source>
</evidence>
<name>A0A0L0FA16_9EUKA</name>
<sequence length="105" mass="11766">MAYTDRQVYAPGYFLKANSDAAGKNRKLNHHNDPTITNRTNLDSSAGDETNTNMSTQASGYIDEYKSSSFTDDPKINEDECFIATIKGDDERLARYLDDVNTTDK</sequence>
<reference evidence="2 3" key="1">
    <citation type="submission" date="2011-02" db="EMBL/GenBank/DDBJ databases">
        <title>The Genome Sequence of Sphaeroforma arctica JP610.</title>
        <authorList>
            <consortium name="The Broad Institute Genome Sequencing Platform"/>
            <person name="Russ C."/>
            <person name="Cuomo C."/>
            <person name="Young S.K."/>
            <person name="Zeng Q."/>
            <person name="Gargeya S."/>
            <person name="Alvarado L."/>
            <person name="Berlin A."/>
            <person name="Chapman S.B."/>
            <person name="Chen Z."/>
            <person name="Freedman E."/>
            <person name="Gellesch M."/>
            <person name="Goldberg J."/>
            <person name="Griggs A."/>
            <person name="Gujja S."/>
            <person name="Heilman E."/>
            <person name="Heiman D."/>
            <person name="Howarth C."/>
            <person name="Mehta T."/>
            <person name="Neiman D."/>
            <person name="Pearson M."/>
            <person name="Roberts A."/>
            <person name="Saif S."/>
            <person name="Shea T."/>
            <person name="Shenoy N."/>
            <person name="Sisk P."/>
            <person name="Stolte C."/>
            <person name="Sykes S."/>
            <person name="White J."/>
            <person name="Yandava C."/>
            <person name="Burger G."/>
            <person name="Gray M.W."/>
            <person name="Holland P.W.H."/>
            <person name="King N."/>
            <person name="Lang F.B.F."/>
            <person name="Roger A.J."/>
            <person name="Ruiz-Trillo I."/>
            <person name="Haas B."/>
            <person name="Nusbaum C."/>
            <person name="Birren B."/>
        </authorList>
    </citation>
    <scope>NUCLEOTIDE SEQUENCE [LARGE SCALE GENOMIC DNA]</scope>
    <source>
        <strain evidence="2 3">JP610</strain>
    </source>
</reference>
<organism evidence="2 3">
    <name type="scientific">Sphaeroforma arctica JP610</name>
    <dbReference type="NCBI Taxonomy" id="667725"/>
    <lineage>
        <taxon>Eukaryota</taxon>
        <taxon>Ichthyosporea</taxon>
        <taxon>Ichthyophonida</taxon>
        <taxon>Sphaeroforma</taxon>
    </lineage>
</organism>
<proteinExistence type="predicted"/>
<dbReference type="Proteomes" id="UP000054560">
    <property type="component" value="Unassembled WGS sequence"/>
</dbReference>
<feature type="non-terminal residue" evidence="2">
    <location>
        <position position="105"/>
    </location>
</feature>
<feature type="compositionally biased region" description="Polar residues" evidence="1">
    <location>
        <begin position="34"/>
        <end position="56"/>
    </location>
</feature>
<accession>A0A0L0FA16</accession>
<keyword evidence="3" id="KW-1185">Reference proteome</keyword>
<gene>
    <name evidence="2" type="ORF">SARC_14056</name>
</gene>
<dbReference type="AlphaFoldDB" id="A0A0L0FA16"/>
<dbReference type="RefSeq" id="XP_014147288.1">
    <property type="nucleotide sequence ID" value="XM_014291813.1"/>
</dbReference>
<evidence type="ECO:0000256" key="1">
    <source>
        <dbReference type="SAM" id="MobiDB-lite"/>
    </source>
</evidence>
<dbReference type="EMBL" id="KQ245676">
    <property type="protein sequence ID" value="KNC73386.1"/>
    <property type="molecule type" value="Genomic_DNA"/>
</dbReference>
<evidence type="ECO:0000313" key="3">
    <source>
        <dbReference type="Proteomes" id="UP000054560"/>
    </source>
</evidence>